<evidence type="ECO:0000256" key="4">
    <source>
        <dbReference type="PIRSR" id="PIRSR601461-1"/>
    </source>
</evidence>
<evidence type="ECO:0000256" key="6">
    <source>
        <dbReference type="RuleBase" id="RU000454"/>
    </source>
</evidence>
<keyword evidence="7" id="KW-1133">Transmembrane helix</keyword>
<feature type="chain" id="PRO_5012484031" evidence="8">
    <location>
        <begin position="18"/>
        <end position="469"/>
    </location>
</feature>
<dbReference type="AlphaFoldDB" id="A0A1V9ZY28"/>
<dbReference type="InterPro" id="IPR001969">
    <property type="entry name" value="Aspartic_peptidase_AS"/>
</dbReference>
<keyword evidence="8" id="KW-0732">Signal</keyword>
<evidence type="ECO:0000256" key="1">
    <source>
        <dbReference type="ARBA" id="ARBA00007447"/>
    </source>
</evidence>
<evidence type="ECO:0000256" key="2">
    <source>
        <dbReference type="ARBA" id="ARBA00022670"/>
    </source>
</evidence>
<dbReference type="OrthoDB" id="771136at2759"/>
<keyword evidence="7" id="KW-0812">Transmembrane</keyword>
<evidence type="ECO:0000259" key="9">
    <source>
        <dbReference type="PROSITE" id="PS51767"/>
    </source>
</evidence>
<feature type="disulfide bond" evidence="5">
    <location>
        <begin position="285"/>
        <end position="322"/>
    </location>
</feature>
<dbReference type="PANTHER" id="PTHR47966:SF51">
    <property type="entry name" value="BETA-SITE APP-CLEAVING ENZYME, ISOFORM A-RELATED"/>
    <property type="match status" value="1"/>
</dbReference>
<feature type="transmembrane region" description="Helical" evidence="7">
    <location>
        <begin position="387"/>
        <end position="405"/>
    </location>
</feature>
<keyword evidence="5" id="KW-1015">Disulfide bond</keyword>
<keyword evidence="6" id="KW-0378">Hydrolase</keyword>
<comment type="caution">
    <text evidence="10">The sequence shown here is derived from an EMBL/GenBank/DDBJ whole genome shotgun (WGS) entry which is preliminary data.</text>
</comment>
<dbReference type="EMBL" id="JNBS01001057">
    <property type="protein sequence ID" value="OQS02916.1"/>
    <property type="molecule type" value="Genomic_DNA"/>
</dbReference>
<keyword evidence="3 6" id="KW-0064">Aspartyl protease</keyword>
<feature type="active site" evidence="4">
    <location>
        <position position="64"/>
    </location>
</feature>
<dbReference type="GO" id="GO:0006508">
    <property type="term" value="P:proteolysis"/>
    <property type="evidence" value="ECO:0007669"/>
    <property type="project" value="UniProtKB-KW"/>
</dbReference>
<feature type="signal peptide" evidence="8">
    <location>
        <begin position="1"/>
        <end position="17"/>
    </location>
</feature>
<accession>A0A1V9ZY28</accession>
<evidence type="ECO:0000256" key="8">
    <source>
        <dbReference type="SAM" id="SignalP"/>
    </source>
</evidence>
<sequence length="469" mass="51260">MRLRHLLLLAFTTGIEAISHTIRLARHLNASNIPEIPLENYGNVQYVGRIAFGTPPQNLSVVFDTGSSDTWIPGIGCTSCGVHAAFDYSESSTFEDTTEKFIDAYGSGEVGGVIAQDTIGMGPFQVNNVRFGVVTEETRSLQMFIADGLVGLAFESLAKITRPTLFSMLIQDNPSLENMFAFYMTPDPTRLGSELHIGGYDLSIVGPNASWHYTPVVKLPDFPTFTYWAVKMNGFAVGNETNNHCTPYCYAIIDTGTSLISIPDTQYNDILTSITAGLDCEDINCAGVTLESFPPLRFGMKPDNVFLLQPRDYVVCDGNGECRLQLQNSGEESWWVLGDVFMKTYYTLFDAGNMRIGFACEGNVCKGGTGAIHGENDDGTFIFWENAFLFGSVFAAASLLLLVFYMHQHNVPSLEAAPKTAYHPSNPIPVVLAVDPVDSTSPLLAGDRPLVASYAEARKNYTQLPSTDN</sequence>
<dbReference type="PRINTS" id="PR00792">
    <property type="entry name" value="PEPSIN"/>
</dbReference>
<keyword evidence="7" id="KW-0472">Membrane</keyword>
<evidence type="ECO:0000313" key="10">
    <source>
        <dbReference type="EMBL" id="OQS02916.1"/>
    </source>
</evidence>
<dbReference type="InterPro" id="IPR033121">
    <property type="entry name" value="PEPTIDASE_A1"/>
</dbReference>
<dbReference type="InterPro" id="IPR021109">
    <property type="entry name" value="Peptidase_aspartic_dom_sf"/>
</dbReference>
<dbReference type="PROSITE" id="PS51767">
    <property type="entry name" value="PEPTIDASE_A1"/>
    <property type="match status" value="1"/>
</dbReference>
<dbReference type="SUPFAM" id="SSF50630">
    <property type="entry name" value="Acid proteases"/>
    <property type="match status" value="1"/>
</dbReference>
<dbReference type="Proteomes" id="UP000243217">
    <property type="component" value="Unassembled WGS sequence"/>
</dbReference>
<dbReference type="Pfam" id="PF00026">
    <property type="entry name" value="Asp"/>
    <property type="match status" value="1"/>
</dbReference>
<dbReference type="Gene3D" id="2.40.70.10">
    <property type="entry name" value="Acid Proteases"/>
    <property type="match status" value="2"/>
</dbReference>
<evidence type="ECO:0000256" key="5">
    <source>
        <dbReference type="PIRSR" id="PIRSR601461-2"/>
    </source>
</evidence>
<name>A0A1V9ZY28_9STRA</name>
<protein>
    <submittedName>
        <fullName evidence="10">Aspartyl protease family A01A</fullName>
    </submittedName>
</protein>
<reference evidence="10 11" key="1">
    <citation type="journal article" date="2014" name="Genome Biol. Evol.">
        <title>The secreted proteins of Achlya hypogyna and Thraustotheca clavata identify the ancestral oomycete secretome and reveal gene acquisitions by horizontal gene transfer.</title>
        <authorList>
            <person name="Misner I."/>
            <person name="Blouin N."/>
            <person name="Leonard G."/>
            <person name="Richards T.A."/>
            <person name="Lane C.E."/>
        </authorList>
    </citation>
    <scope>NUCLEOTIDE SEQUENCE [LARGE SCALE GENOMIC DNA]</scope>
    <source>
        <strain evidence="10 11">ATCC 34112</strain>
    </source>
</reference>
<dbReference type="STRING" id="74557.A0A1V9ZY28"/>
<organism evidence="10 11">
    <name type="scientific">Thraustotheca clavata</name>
    <dbReference type="NCBI Taxonomy" id="74557"/>
    <lineage>
        <taxon>Eukaryota</taxon>
        <taxon>Sar</taxon>
        <taxon>Stramenopiles</taxon>
        <taxon>Oomycota</taxon>
        <taxon>Saprolegniomycetes</taxon>
        <taxon>Saprolegniales</taxon>
        <taxon>Achlyaceae</taxon>
        <taxon>Thraustotheca</taxon>
    </lineage>
</organism>
<evidence type="ECO:0000256" key="3">
    <source>
        <dbReference type="ARBA" id="ARBA00022750"/>
    </source>
</evidence>
<proteinExistence type="inferred from homology"/>
<dbReference type="InterPro" id="IPR001461">
    <property type="entry name" value="Aspartic_peptidase_A1"/>
</dbReference>
<dbReference type="CDD" id="cd05471">
    <property type="entry name" value="pepsin_like"/>
    <property type="match status" value="1"/>
</dbReference>
<dbReference type="FunFam" id="2.40.70.10:FF:000008">
    <property type="entry name" value="Cathepsin D"/>
    <property type="match status" value="1"/>
</dbReference>
<evidence type="ECO:0000313" key="11">
    <source>
        <dbReference type="Proteomes" id="UP000243217"/>
    </source>
</evidence>
<keyword evidence="11" id="KW-1185">Reference proteome</keyword>
<feature type="active site" evidence="4">
    <location>
        <position position="254"/>
    </location>
</feature>
<dbReference type="InterPro" id="IPR034164">
    <property type="entry name" value="Pepsin-like_dom"/>
</dbReference>
<comment type="similarity">
    <text evidence="1 6">Belongs to the peptidase A1 family.</text>
</comment>
<dbReference type="PROSITE" id="PS00141">
    <property type="entry name" value="ASP_PROTEASE"/>
    <property type="match status" value="2"/>
</dbReference>
<dbReference type="GO" id="GO:0004190">
    <property type="term" value="F:aspartic-type endopeptidase activity"/>
    <property type="evidence" value="ECO:0007669"/>
    <property type="project" value="UniProtKB-KW"/>
</dbReference>
<evidence type="ECO:0000256" key="7">
    <source>
        <dbReference type="SAM" id="Phobius"/>
    </source>
</evidence>
<gene>
    <name evidence="10" type="ORF">THRCLA_04760</name>
</gene>
<dbReference type="PANTHER" id="PTHR47966">
    <property type="entry name" value="BETA-SITE APP-CLEAVING ENZYME, ISOFORM A-RELATED"/>
    <property type="match status" value="1"/>
</dbReference>
<feature type="domain" description="Peptidase A1" evidence="9">
    <location>
        <begin position="46"/>
        <end position="359"/>
    </location>
</feature>
<keyword evidence="2 6" id="KW-0645">Protease</keyword>